<dbReference type="Pfam" id="PF00571">
    <property type="entry name" value="CBS"/>
    <property type="match status" value="1"/>
</dbReference>
<comment type="caution">
    <text evidence="3">The sequence shown here is derived from an EMBL/GenBank/DDBJ whole genome shotgun (WGS) entry which is preliminary data.</text>
</comment>
<accession>A0ABT1MFE6</accession>
<dbReference type="PANTHER" id="PTHR22572">
    <property type="entry name" value="SUGAR-1-PHOSPHATE GUANYL TRANSFERASE"/>
    <property type="match status" value="1"/>
</dbReference>
<keyword evidence="4" id="KW-1185">Reference proteome</keyword>
<evidence type="ECO:0000259" key="2">
    <source>
        <dbReference type="PROSITE" id="PS51371"/>
    </source>
</evidence>
<dbReference type="InterPro" id="IPR046342">
    <property type="entry name" value="CBS_dom_sf"/>
</dbReference>
<gene>
    <name evidence="3" type="ORF">NMU02_00640</name>
</gene>
<dbReference type="Gene3D" id="3.90.550.10">
    <property type="entry name" value="Spore Coat Polysaccharide Biosynthesis Protein SpsA, Chain A"/>
    <property type="match status" value="1"/>
</dbReference>
<dbReference type="Proteomes" id="UP001205603">
    <property type="component" value="Unassembled WGS sequence"/>
</dbReference>
<dbReference type="PROSITE" id="PS51371">
    <property type="entry name" value="CBS"/>
    <property type="match status" value="1"/>
</dbReference>
<name>A0ABT1MFE6_9BACT</name>
<sequence>MMSTEKYIINDSLSVRDALARLNELSSDILTLLVVDSGKKLVGSITDGDIRRALIGGAELSDLVTRVLHPHPFVLHDTGFTTEDMRTIRKKRLELVPVVDKEGRITRVYNFRDKRTILPVDAVVMAGGRGERLRPLTDSVPKPLLPLGNKPIIEYNIDNLLYFGIDKITISVRYLGEQIKAYFGDGSQKGATIGYVEEGIPLGTIGALGEISEFDNEVVLVMNSDLFTNIDFEEFYLHFSESGADMSVASVPYNISIPYAVMQTSDGLIHSFEEKPTYTYFSNGGIYLIKKSVIDKYIQKGCRCDATDLMQRLIDDRKKVTYFPVVGYWIDIGKPEDYKKAKEFIKYLKTE</sequence>
<dbReference type="SUPFAM" id="SSF53448">
    <property type="entry name" value="Nucleotide-diphospho-sugar transferases"/>
    <property type="match status" value="1"/>
</dbReference>
<dbReference type="Pfam" id="PF00483">
    <property type="entry name" value="NTP_transferase"/>
    <property type="match status" value="1"/>
</dbReference>
<dbReference type="InterPro" id="IPR029044">
    <property type="entry name" value="Nucleotide-diphossugar_trans"/>
</dbReference>
<dbReference type="EMBL" id="JANDHW010000001">
    <property type="protein sequence ID" value="MCP9610601.1"/>
    <property type="molecule type" value="Genomic_DNA"/>
</dbReference>
<dbReference type="SUPFAM" id="SSF54631">
    <property type="entry name" value="CBS-domain pair"/>
    <property type="match status" value="1"/>
</dbReference>
<reference evidence="3 4" key="1">
    <citation type="submission" date="2022-07" db="EMBL/GenBank/DDBJ databases">
        <title>Fecal culturing of patients with breast cancer.</title>
        <authorList>
            <person name="Teng N.M.Y."/>
            <person name="Kiu R."/>
            <person name="Evans R."/>
            <person name="Baker D.J."/>
            <person name="Zenner C."/>
            <person name="Robinson S.D."/>
            <person name="Hall L.J."/>
        </authorList>
    </citation>
    <scope>NUCLEOTIDE SEQUENCE [LARGE SCALE GENOMIC DNA]</scope>
    <source>
        <strain evidence="3 4">LH1063</strain>
    </source>
</reference>
<evidence type="ECO:0000256" key="1">
    <source>
        <dbReference type="PROSITE-ProRule" id="PRU00703"/>
    </source>
</evidence>
<organism evidence="3 4">
    <name type="scientific">Coprobacter tertius</name>
    <dbReference type="NCBI Taxonomy" id="2944915"/>
    <lineage>
        <taxon>Bacteria</taxon>
        <taxon>Pseudomonadati</taxon>
        <taxon>Bacteroidota</taxon>
        <taxon>Bacteroidia</taxon>
        <taxon>Bacteroidales</taxon>
        <taxon>Barnesiellaceae</taxon>
        <taxon>Coprobacter</taxon>
    </lineage>
</organism>
<evidence type="ECO:0000313" key="3">
    <source>
        <dbReference type="EMBL" id="MCP9610601.1"/>
    </source>
</evidence>
<dbReference type="Gene3D" id="3.10.580.10">
    <property type="entry name" value="CBS-domain"/>
    <property type="match status" value="1"/>
</dbReference>
<proteinExistence type="predicted"/>
<protein>
    <submittedName>
        <fullName evidence="3">Nucleotidyltransferase family protein</fullName>
    </submittedName>
</protein>
<evidence type="ECO:0000313" key="4">
    <source>
        <dbReference type="Proteomes" id="UP001205603"/>
    </source>
</evidence>
<dbReference type="InterPro" id="IPR005835">
    <property type="entry name" value="NTP_transferase_dom"/>
</dbReference>
<dbReference type="InterPro" id="IPR050486">
    <property type="entry name" value="Mannose-1P_guanyltransferase"/>
</dbReference>
<dbReference type="RefSeq" id="WP_255025132.1">
    <property type="nucleotide sequence ID" value="NZ_JANDHW010000001.1"/>
</dbReference>
<feature type="domain" description="CBS" evidence="2">
    <location>
        <begin position="2"/>
        <end position="60"/>
    </location>
</feature>
<dbReference type="CDD" id="cd06426">
    <property type="entry name" value="NTP_transferase_like_2"/>
    <property type="match status" value="1"/>
</dbReference>
<dbReference type="InterPro" id="IPR000644">
    <property type="entry name" value="CBS_dom"/>
</dbReference>
<keyword evidence="1" id="KW-0129">CBS domain</keyword>